<feature type="coiled-coil region" evidence="1">
    <location>
        <begin position="341"/>
        <end position="449"/>
    </location>
</feature>
<feature type="region of interest" description="Disordered" evidence="2">
    <location>
        <begin position="224"/>
        <end position="245"/>
    </location>
</feature>
<feature type="region of interest" description="Disordered" evidence="2">
    <location>
        <begin position="1348"/>
        <end position="1438"/>
    </location>
</feature>
<keyword evidence="11" id="KW-1185">Reference proteome</keyword>
<evidence type="ECO:0000313" key="13">
    <source>
        <dbReference type="Proteomes" id="UP000440367"/>
    </source>
</evidence>
<feature type="coiled-coil region" evidence="1">
    <location>
        <begin position="680"/>
        <end position="714"/>
    </location>
</feature>
<evidence type="ECO:0000256" key="1">
    <source>
        <dbReference type="SAM" id="Coils"/>
    </source>
</evidence>
<feature type="coiled-coil region" evidence="1">
    <location>
        <begin position="482"/>
        <end position="516"/>
    </location>
</feature>
<dbReference type="Proteomes" id="UP000437068">
    <property type="component" value="Unassembled WGS sequence"/>
</dbReference>
<feature type="compositionally biased region" description="Basic and acidic residues" evidence="2">
    <location>
        <begin position="1361"/>
        <end position="1377"/>
    </location>
</feature>
<feature type="compositionally biased region" description="Low complexity" evidence="2">
    <location>
        <begin position="1414"/>
        <end position="1432"/>
    </location>
</feature>
<dbReference type="Proteomes" id="UP000429523">
    <property type="component" value="Unassembled WGS sequence"/>
</dbReference>
<evidence type="ECO:0000313" key="4">
    <source>
        <dbReference type="EMBL" id="KAE8991930.1"/>
    </source>
</evidence>
<feature type="region of interest" description="Disordered" evidence="2">
    <location>
        <begin position="1453"/>
        <end position="1513"/>
    </location>
</feature>
<evidence type="ECO:0000313" key="15">
    <source>
        <dbReference type="Proteomes" id="UP000441208"/>
    </source>
</evidence>
<dbReference type="OrthoDB" id="75762at2759"/>
<feature type="region of interest" description="Disordered" evidence="2">
    <location>
        <begin position="1109"/>
        <end position="1129"/>
    </location>
</feature>
<evidence type="ECO:0000313" key="10">
    <source>
        <dbReference type="Proteomes" id="UP000429523"/>
    </source>
</evidence>
<dbReference type="Proteomes" id="UP000441208">
    <property type="component" value="Unassembled WGS sequence"/>
</dbReference>
<evidence type="ECO:0000313" key="14">
    <source>
        <dbReference type="Proteomes" id="UP000440732"/>
    </source>
</evidence>
<feature type="region of interest" description="Disordered" evidence="2">
    <location>
        <begin position="1"/>
        <end position="160"/>
    </location>
</feature>
<dbReference type="EMBL" id="QXGD01001401">
    <property type="protein sequence ID" value="KAE9206939.1"/>
    <property type="molecule type" value="Genomic_DNA"/>
</dbReference>
<dbReference type="EMBL" id="QXFW01001366">
    <property type="protein sequence ID" value="KAE8991930.1"/>
    <property type="molecule type" value="Genomic_DNA"/>
</dbReference>
<evidence type="ECO:0000313" key="9">
    <source>
        <dbReference type="EMBL" id="KAE9294517.1"/>
    </source>
</evidence>
<dbReference type="Proteomes" id="UP000460718">
    <property type="component" value="Unassembled WGS sequence"/>
</dbReference>
<gene>
    <name evidence="9" type="ORF">PF001_g17748</name>
    <name evidence="8" type="ORF">PF002_g19850</name>
    <name evidence="7" type="ORF">PF005_g18657</name>
    <name evidence="6" type="ORF">PF006_g17545</name>
    <name evidence="5" type="ORF">PF007_g13125</name>
    <name evidence="3" type="ORF">PF009_g19516</name>
    <name evidence="4" type="ORF">PF011_g17749</name>
</gene>
<evidence type="ECO:0000313" key="5">
    <source>
        <dbReference type="EMBL" id="KAE9107203.1"/>
    </source>
</evidence>
<evidence type="ECO:0000313" key="16">
    <source>
        <dbReference type="Proteomes" id="UP000460718"/>
    </source>
</evidence>
<evidence type="ECO:0000313" key="12">
    <source>
        <dbReference type="Proteomes" id="UP000437068"/>
    </source>
</evidence>
<dbReference type="Proteomes" id="UP000440732">
    <property type="component" value="Unassembled WGS sequence"/>
</dbReference>
<feature type="coiled-coil region" evidence="1">
    <location>
        <begin position="857"/>
        <end position="891"/>
    </location>
</feature>
<evidence type="ECO:0000313" key="7">
    <source>
        <dbReference type="EMBL" id="KAE9191911.1"/>
    </source>
</evidence>
<feature type="compositionally biased region" description="Basic and acidic residues" evidence="2">
    <location>
        <begin position="89"/>
        <end position="102"/>
    </location>
</feature>
<feature type="coiled-coil region" evidence="1">
    <location>
        <begin position="251"/>
        <end position="309"/>
    </location>
</feature>
<feature type="region of interest" description="Disordered" evidence="2">
    <location>
        <begin position="1527"/>
        <end position="1589"/>
    </location>
</feature>
<accession>A0A6A3JB50</accession>
<comment type="caution">
    <text evidence="4">The sequence shown here is derived from an EMBL/GenBank/DDBJ whole genome shotgun (WGS) entry which is preliminary data.</text>
</comment>
<evidence type="ECO:0000313" key="3">
    <source>
        <dbReference type="EMBL" id="KAE8930392.1"/>
    </source>
</evidence>
<dbReference type="EMBL" id="QXFZ01000712">
    <property type="protein sequence ID" value="KAE9107203.1"/>
    <property type="molecule type" value="Genomic_DNA"/>
</dbReference>
<dbReference type="EMBL" id="QXGE01001307">
    <property type="protein sequence ID" value="KAE9294517.1"/>
    <property type="molecule type" value="Genomic_DNA"/>
</dbReference>
<evidence type="ECO:0000313" key="8">
    <source>
        <dbReference type="EMBL" id="KAE9206939.1"/>
    </source>
</evidence>
<feature type="coiled-coil region" evidence="1">
    <location>
        <begin position="556"/>
        <end position="608"/>
    </location>
</feature>
<dbReference type="EMBL" id="QXGB01001372">
    <property type="protein sequence ID" value="KAE9191911.1"/>
    <property type="molecule type" value="Genomic_DNA"/>
</dbReference>
<feature type="coiled-coil region" evidence="1">
    <location>
        <begin position="796"/>
        <end position="830"/>
    </location>
</feature>
<evidence type="ECO:0000313" key="11">
    <source>
        <dbReference type="Proteomes" id="UP000433483"/>
    </source>
</evidence>
<proteinExistence type="predicted"/>
<dbReference type="EMBL" id="QXGF01001386">
    <property type="protein sequence ID" value="KAE8930392.1"/>
    <property type="molecule type" value="Genomic_DNA"/>
</dbReference>
<organism evidence="4 16">
    <name type="scientific">Phytophthora fragariae</name>
    <dbReference type="NCBI Taxonomy" id="53985"/>
    <lineage>
        <taxon>Eukaryota</taxon>
        <taxon>Sar</taxon>
        <taxon>Stramenopiles</taxon>
        <taxon>Oomycota</taxon>
        <taxon>Peronosporomycetes</taxon>
        <taxon>Peronosporales</taxon>
        <taxon>Peronosporaceae</taxon>
        <taxon>Phytophthora</taxon>
    </lineage>
</organism>
<feature type="compositionally biased region" description="Low complexity" evidence="2">
    <location>
        <begin position="1533"/>
        <end position="1548"/>
    </location>
</feature>
<evidence type="ECO:0000256" key="2">
    <source>
        <dbReference type="SAM" id="MobiDB-lite"/>
    </source>
</evidence>
<name>A0A6A3JB50_9STRA</name>
<sequence>MEGVRPVSTDAAHDLTLDTVDTPPHSGAQEMVQMSSSSSPPPSRELLLSLDNLSRDGNLIGSNDDGDEHKESNDEEDSPIQRQPQTRRGQIDRDAKRMETKLQRNLKQQQAHYARQRKLLEGLRADQGSSPSSDGSDSPQSTDGQGYVAMQRANSPKKVVKTQFRFQKDQLTSIGSLSRQNTQLNRDGRARRHVSLPEVDANDDDEDDSHAQVMLRRIKEKARAEFHRQRLPSGSSSTTEEGGGVTRTKVATEFFEEMQQQEASNDALRRQLELLRRLQLENNRFRQEARSLRERNEALKERDEIREREVKRLCDEVSEMDARAQQDQMGLATAAQTAHKLKVTQKRLTAAQSEIREYQTALQEARDARDQLQVNSQSEISDLILEVKRWKRNTEQLRQQENRAVEEFDFYKKTIAALEEEVAERRSQLKEAKREIVDLSAMIEEKTARFESVETSAADCVKRMEEGMEALQKTHCQEREKRKKVENARSTMQMQLDRMQTENGLLLEKQRELEHQLSVFKDHWKERKLQYQDQLQRFGAQLEEHVTKHKSDAITIGNMREEYDILESHLAEVEAATKDLKFEVAAELRTAQKEVEALRRYLERALHNSSDVDDVALETAVDCERPRREEVWQEVPELQVVQAAISALRNETMNIVHEFQRARHLVRQQGNKLALAVERATELEHLRAEDATRMKELREQRMLAEQAREIISQEKTEVLKWSEQACEKSEELQAELKKCGQFVLRLRKELHHALKTEESWDGSESVDAEPVVRAFASLGKEIDTLVSLRDHWRLESEKQSQELQESQDKVRAIEKELAVKTEEFKESLEEMERVHNKNAHEQKLHFERCIGEVDTERATLETKLQEESARLAEAEENNAKLQHVMEGFEQDLPVFATILHLFVLVVQPLILQVSELLAQKRLLLRENAEFAQAHEQIECIGQVLKEMIPAAPPNEEKTKERQRRRSFRRAVIAVFAMNRFQHFGTCPTSSSEASAYGLCAPLKAVRSRKRACALSFQPTVIKVLPPQQTLSRLSLRPLLERLKKMEITEKVAEVMESGSTSSGYVPSSFGSLILKVVMAINPSAKELLVGNTNGIFHCQALLERRRRPAKKRLNTHDDMSEYDTAPPSEEDIPTVALIRRRILALGKRVEDLHYQRNSLQKENYEFQFQLDQQATSLKDMDILLKKTEALQEELASLRCQNDQELQRTQLERQETDQEIQSREDELVEAQARIETLQLEVSDAEGRIARMEVEKTSLRLELDQLKSSSIEEEVKADKSKAAARRQEEEVRSLKQAVKKAHELYQKVSWQLEQEVQEKSTLQTVVNHLRRQQEQAERELREEKLRELEKSFNEADENDSEDQCEKKERYTLRSSDRKPASPSTILKRKSAFVPVIDIGDPDQRDDSPRRRRCENSISSSAASVSPLPPRASRTASRRSEEVERFLSEWQQLDVKKALSDSPPVSREVRFRDDASDTSRLSPVRSPASPASTLWDGTRQAQPQKSRRRSEIDKVNAAVHDYMDRIDDKLNKMYGIPPSSAIQRSSSRPSSCTRDKACENGMSWEADSSNSSLKADEVRVQQYHSDVDSYGD</sequence>
<keyword evidence="1" id="KW-0175">Coiled coil</keyword>
<dbReference type="Proteomes" id="UP000433483">
    <property type="component" value="Unassembled WGS sequence"/>
</dbReference>
<feature type="compositionally biased region" description="Basic and acidic residues" evidence="2">
    <location>
        <begin position="1464"/>
        <end position="1474"/>
    </location>
</feature>
<dbReference type="Proteomes" id="UP000440367">
    <property type="component" value="Unassembled WGS sequence"/>
</dbReference>
<feature type="compositionally biased region" description="Low complexity" evidence="2">
    <location>
        <begin position="126"/>
        <end position="146"/>
    </location>
</feature>
<reference evidence="4 16" key="1">
    <citation type="submission" date="2018-09" db="EMBL/GenBank/DDBJ databases">
        <title>Genomic investigation of the strawberry pathogen Phytophthora fragariae indicates pathogenicity is determined by transcriptional variation in three key races.</title>
        <authorList>
            <person name="Adams T.M."/>
            <person name="Armitage A.D."/>
            <person name="Sobczyk M.K."/>
            <person name="Bates H.J."/>
            <person name="Dunwell J.M."/>
            <person name="Nellist C.F."/>
            <person name="Harrison R.J."/>
        </authorList>
    </citation>
    <scope>NUCLEOTIDE SEQUENCE [LARGE SCALE GENOMIC DNA]</scope>
    <source>
        <strain evidence="9 12">A4</strain>
        <strain evidence="8 13">BC-1</strain>
        <strain evidence="7 11">NOV-27</strain>
        <strain evidence="6 14">NOV-5</strain>
        <strain evidence="5 15">NOV-71</strain>
        <strain evidence="3 10">NOV-9</strain>
        <strain evidence="4 16">SCRP245</strain>
    </source>
</reference>
<protein>
    <submittedName>
        <fullName evidence="4">Uncharacterized protein</fullName>
    </submittedName>
</protein>
<evidence type="ECO:0000313" key="6">
    <source>
        <dbReference type="EMBL" id="KAE9122921.1"/>
    </source>
</evidence>
<dbReference type="EMBL" id="QXGA01001303">
    <property type="protein sequence ID" value="KAE9122921.1"/>
    <property type="molecule type" value="Genomic_DNA"/>
</dbReference>